<accession>A0A927BPT0</accession>
<organism evidence="3">
    <name type="scientific">Streptomyces globisporus</name>
    <dbReference type="NCBI Taxonomy" id="1908"/>
    <lineage>
        <taxon>Bacteria</taxon>
        <taxon>Bacillati</taxon>
        <taxon>Actinomycetota</taxon>
        <taxon>Actinomycetes</taxon>
        <taxon>Kitasatosporales</taxon>
        <taxon>Streptomycetaceae</taxon>
        <taxon>Streptomyces</taxon>
    </lineage>
</organism>
<dbReference type="InterPro" id="IPR042099">
    <property type="entry name" value="ANL_N_sf"/>
</dbReference>
<dbReference type="SUPFAM" id="SSF56801">
    <property type="entry name" value="Acetyl-CoA synthetase-like"/>
    <property type="match status" value="1"/>
</dbReference>
<proteinExistence type="predicted"/>
<dbReference type="Pfam" id="PF00501">
    <property type="entry name" value="AMP-binding"/>
    <property type="match status" value="1"/>
</dbReference>
<evidence type="ECO:0000313" key="3">
    <source>
        <dbReference type="EMBL" id="MBD2830526.1"/>
    </source>
</evidence>
<evidence type="ECO:0000256" key="1">
    <source>
        <dbReference type="SAM" id="MobiDB-lite"/>
    </source>
</evidence>
<gene>
    <name evidence="3" type="ORF">ID875_29205</name>
</gene>
<dbReference type="InterPro" id="IPR000873">
    <property type="entry name" value="AMP-dep_synth/lig_dom"/>
</dbReference>
<evidence type="ECO:0000259" key="2">
    <source>
        <dbReference type="Pfam" id="PF00501"/>
    </source>
</evidence>
<dbReference type="AlphaFoldDB" id="A0A927BPT0"/>
<feature type="compositionally biased region" description="Pro residues" evidence="1">
    <location>
        <begin position="171"/>
        <end position="182"/>
    </location>
</feature>
<dbReference type="EMBL" id="JACWUS010000026">
    <property type="protein sequence ID" value="MBD2830526.1"/>
    <property type="molecule type" value="Genomic_DNA"/>
</dbReference>
<dbReference type="PANTHER" id="PTHR45527">
    <property type="entry name" value="NONRIBOSOMAL PEPTIDE SYNTHETASE"/>
    <property type="match status" value="1"/>
</dbReference>
<dbReference type="PANTHER" id="PTHR45527:SF1">
    <property type="entry name" value="FATTY ACID SYNTHASE"/>
    <property type="match status" value="1"/>
</dbReference>
<feature type="compositionally biased region" description="Low complexity" evidence="1">
    <location>
        <begin position="183"/>
        <end position="212"/>
    </location>
</feature>
<reference evidence="3" key="1">
    <citation type="journal article" date="2020" name="PLoS ONE">
        <title>Isolation and characterization of Streptomyces bacteriophages and Streptomyces strains encoding biosynthetic arsenals: Streptomyces strains and phages for antibiotic discovery.</title>
        <authorList>
            <person name="Montano E.T."/>
            <person name="Nideffer J.F."/>
            <person name="Brumage L."/>
            <person name="Erb M."/>
            <person name="Derman A.I."/>
            <person name="Davis J.P."/>
            <person name="Estrada E."/>
            <person name="Fu S."/>
            <person name="Le D."/>
            <person name="Vuppala A."/>
            <person name="Tran C."/>
            <person name="Luterstein E."/>
            <person name="Lakkaraju S."/>
            <person name="Panchagnula S."/>
            <person name="Ren C."/>
            <person name="Doan J."/>
            <person name="Tran S."/>
            <person name="Soriano J."/>
            <person name="Fujita Y."/>
            <person name="Gutala P."/>
            <person name="Fujii Q."/>
            <person name="Lee M."/>
            <person name="Bui A."/>
            <person name="Villarreal C."/>
            <person name="Shing S.R."/>
            <person name="Kim S."/>
            <person name="Freeman D."/>
            <person name="Racha V."/>
            <person name="Ho A."/>
            <person name="Kumar P."/>
            <person name="Falah K."/>
            <person name="Dawson T."/>
            <person name="Enustun E."/>
            <person name="Prichard A."/>
            <person name="Gomez A."/>
            <person name="Khanna K."/>
            <person name="Trigg S."/>
            <person name="Fernandez L."/>
            <person name="Pogliano K."/>
            <person name="Pogliano J."/>
        </authorList>
    </citation>
    <scope>NUCLEOTIDE SEQUENCE</scope>
    <source>
        <strain evidence="3">QF2</strain>
    </source>
</reference>
<feature type="region of interest" description="Disordered" evidence="1">
    <location>
        <begin position="165"/>
        <end position="212"/>
    </location>
</feature>
<dbReference type="GO" id="GO:0044550">
    <property type="term" value="P:secondary metabolite biosynthetic process"/>
    <property type="evidence" value="ECO:0007669"/>
    <property type="project" value="TreeGrafter"/>
</dbReference>
<feature type="domain" description="AMP-dependent synthetase/ligase" evidence="2">
    <location>
        <begin position="47"/>
        <end position="150"/>
    </location>
</feature>
<sequence length="212" mass="22365">MTTTSHAATDPALALDTLLTPEERAAWRALNDQARSWPEGPALAHRLEEAAARRADEPAVQADDGTYTYRELHAEADRIAALLAEQGVTEGSTVAVATARRLGEYAALLAALKLNCAYLPLAADGPARRLEFMLADSAAAALVADAPRRPCSRRRGSAAVSRHGWWRGRAVPPPPAGPPVNPPRAAVGPRPSRGTGPRTSSTPRAAPAPRRA</sequence>
<dbReference type="GO" id="GO:0031177">
    <property type="term" value="F:phosphopantetheine binding"/>
    <property type="evidence" value="ECO:0007669"/>
    <property type="project" value="TreeGrafter"/>
</dbReference>
<dbReference type="Gene3D" id="3.40.50.12780">
    <property type="entry name" value="N-terminal domain of ligase-like"/>
    <property type="match status" value="1"/>
</dbReference>
<name>A0A927BPT0_STRGL</name>
<protein>
    <submittedName>
        <fullName evidence="3">AMP-binding protein</fullName>
    </submittedName>
</protein>
<dbReference type="GO" id="GO:0043041">
    <property type="term" value="P:amino acid activation for nonribosomal peptide biosynthetic process"/>
    <property type="evidence" value="ECO:0007669"/>
    <property type="project" value="TreeGrafter"/>
</dbReference>
<dbReference type="GO" id="GO:0005737">
    <property type="term" value="C:cytoplasm"/>
    <property type="evidence" value="ECO:0007669"/>
    <property type="project" value="TreeGrafter"/>
</dbReference>
<comment type="caution">
    <text evidence="3">The sequence shown here is derived from an EMBL/GenBank/DDBJ whole genome shotgun (WGS) entry which is preliminary data.</text>
</comment>